<dbReference type="InterPro" id="IPR049614">
    <property type="entry name" value="HrpB_DEXH"/>
</dbReference>
<evidence type="ECO:0000256" key="3">
    <source>
        <dbReference type="ARBA" id="ARBA00022806"/>
    </source>
</evidence>
<name>A0A1V3NV99_9GAMM</name>
<evidence type="ECO:0000256" key="2">
    <source>
        <dbReference type="ARBA" id="ARBA00022801"/>
    </source>
</evidence>
<dbReference type="Pfam" id="PF00271">
    <property type="entry name" value="Helicase_C"/>
    <property type="match status" value="1"/>
</dbReference>
<sequence length="825" mass="88712">MRITTPPLPVEDCLPGLLQALETKGLAVLQAPPGAGKTTRVPLALLEAVHTGRLGGPGILMLEPRRLAARAAARRLAWHLGEKPGHTIGLTTRLDRVGGPDTRVEVVTEGILTRRLQRDPALQDIGIVIFDEFHERSLQADLGLALCLHARQLLRPDLGILVMSATLDTAGVAALLGGAPVIESRGRSFPVDIRYGGPAPDARSIAAPVTQAVRAALTEQSGSILVFLPGQREIEATARALEAQADSSTHILPLYGQLAPEAQDAAIRPAPPGQRKVVLATDIAETSLTIEGIRVVVDAGFARKPVFDPRTGLTRLETVPISRASADQRCGRAGRLEPGVCIRLWSEEAHARLPARTTPEILSADLAPLALTLACWGADADELAWLDPPPAAALSQAHDLLRDLGALDAAGRPTAHGRALEALGTHPRLAHMLLRARDLGLGRTACVLTALLEERDPLPAGAGADLRLRMRLAAGDRSGPGVAQGALRRIRTLAARRAGQLELDPREAVDADSTGLLLALAYPDRIALRREGIDGRFLLSGGRGARMREGEDLQACECLVAAVLDDTGRDALIRLAAPLERSRLEDELAGSITEEDILAWDESIQGVVAQRARRLGALRLGSRPLQAADPQAVTDLLVQAIHDRGLRCLPWAPDSERLRQRMAFARVLEPEGGWPDVSNEALLNGLADWLGPSMAGMSRLDHLARLDLVAALQGLLDWRQLKRLDAIAPTHLTVPSGSRLRIDYSDPHAPVLAVRIQEIFGLMETPRVGDGRVPLTLHLLSPARRPVQVTRDLAGFWARTYAEVKKDLKGRYPKHHWPDDPVGKG</sequence>
<dbReference type="InterPro" id="IPR007502">
    <property type="entry name" value="Helicase-assoc_dom"/>
</dbReference>
<dbReference type="InterPro" id="IPR056329">
    <property type="entry name" value="CON_HrpB"/>
</dbReference>
<dbReference type="CDD" id="cd17990">
    <property type="entry name" value="DEXHc_HrpB"/>
    <property type="match status" value="1"/>
</dbReference>
<dbReference type="SUPFAM" id="SSF52540">
    <property type="entry name" value="P-loop containing nucleoside triphosphate hydrolases"/>
    <property type="match status" value="1"/>
</dbReference>
<dbReference type="InterPro" id="IPR013689">
    <property type="entry name" value="RNA_helicase_ATP-dep_HrpB_C"/>
</dbReference>
<dbReference type="PANTHER" id="PTHR43519:SF1">
    <property type="entry name" value="ATP-DEPENDENT RNA HELICASE HRPB"/>
    <property type="match status" value="1"/>
</dbReference>
<dbReference type="Pfam" id="PF08482">
    <property type="entry name" value="HrpB_C"/>
    <property type="match status" value="1"/>
</dbReference>
<dbReference type="AlphaFoldDB" id="A0A1V3NV99"/>
<dbReference type="Gene3D" id="3.40.50.300">
    <property type="entry name" value="P-loop containing nucleotide triphosphate hydrolases"/>
    <property type="match status" value="2"/>
</dbReference>
<accession>A0A1V3NV99</accession>
<evidence type="ECO:0000259" key="5">
    <source>
        <dbReference type="PROSITE" id="PS51192"/>
    </source>
</evidence>
<dbReference type="SMART" id="SM00487">
    <property type="entry name" value="DEXDc"/>
    <property type="match status" value="1"/>
</dbReference>
<dbReference type="Proteomes" id="UP000189462">
    <property type="component" value="Unassembled WGS sequence"/>
</dbReference>
<dbReference type="SMART" id="SM00847">
    <property type="entry name" value="HA2"/>
    <property type="match status" value="1"/>
</dbReference>
<dbReference type="Pfam" id="PF00270">
    <property type="entry name" value="DEAD"/>
    <property type="match status" value="1"/>
</dbReference>
<evidence type="ECO:0000256" key="1">
    <source>
        <dbReference type="ARBA" id="ARBA00022741"/>
    </source>
</evidence>
<feature type="domain" description="Helicase C-terminal" evidence="6">
    <location>
        <begin position="208"/>
        <end position="377"/>
    </location>
</feature>
<dbReference type="STRING" id="108003.B1C78_00870"/>
<proteinExistence type="predicted"/>
<evidence type="ECO:0000259" key="6">
    <source>
        <dbReference type="PROSITE" id="PS51194"/>
    </source>
</evidence>
<dbReference type="FunFam" id="3.40.50.300:FF:002125">
    <property type="entry name" value="ATP-dependent helicase HrpB"/>
    <property type="match status" value="1"/>
</dbReference>
<dbReference type="EMBL" id="MVBK01000003">
    <property type="protein sequence ID" value="OOG28732.1"/>
    <property type="molecule type" value="Genomic_DNA"/>
</dbReference>
<comment type="caution">
    <text evidence="7">The sequence shown here is derived from an EMBL/GenBank/DDBJ whole genome shotgun (WGS) entry which is preliminary data.</text>
</comment>
<dbReference type="SMART" id="SM00490">
    <property type="entry name" value="HELICc"/>
    <property type="match status" value="1"/>
</dbReference>
<dbReference type="GO" id="GO:0005524">
    <property type="term" value="F:ATP binding"/>
    <property type="evidence" value="ECO:0007669"/>
    <property type="project" value="UniProtKB-KW"/>
</dbReference>
<evidence type="ECO:0000313" key="8">
    <source>
        <dbReference type="Proteomes" id="UP000189462"/>
    </source>
</evidence>
<dbReference type="OrthoDB" id="9805617at2"/>
<dbReference type="PROSITE" id="PS51192">
    <property type="entry name" value="HELICASE_ATP_BIND_1"/>
    <property type="match status" value="1"/>
</dbReference>
<dbReference type="PANTHER" id="PTHR43519">
    <property type="entry name" value="ATP-DEPENDENT RNA HELICASE HRPB"/>
    <property type="match status" value="1"/>
</dbReference>
<reference evidence="7 8" key="1">
    <citation type="submission" date="2017-02" db="EMBL/GenBank/DDBJ databases">
        <title>Genomic diversity within the haloalkaliphilic genus Thioalkalivibrio.</title>
        <authorList>
            <person name="Ahn A.-C."/>
            <person name="Meier-Kolthoff J."/>
            <person name="Overmars L."/>
            <person name="Richter M."/>
            <person name="Woyke T."/>
            <person name="Sorokin D.Y."/>
            <person name="Muyzer G."/>
        </authorList>
    </citation>
    <scope>NUCLEOTIDE SEQUENCE [LARGE SCALE GENOMIC DNA]</scope>
    <source>
        <strain evidence="7 8">ALJD</strain>
    </source>
</reference>
<dbReference type="PIRSF" id="PIRSF005496">
    <property type="entry name" value="ATP_hel_hrpB"/>
    <property type="match status" value="1"/>
</dbReference>
<feature type="domain" description="Helicase ATP-binding" evidence="5">
    <location>
        <begin position="18"/>
        <end position="185"/>
    </location>
</feature>
<gene>
    <name evidence="7" type="ORF">B1C78_00870</name>
</gene>
<dbReference type="GO" id="GO:0004386">
    <property type="term" value="F:helicase activity"/>
    <property type="evidence" value="ECO:0007669"/>
    <property type="project" value="UniProtKB-KW"/>
</dbReference>
<dbReference type="InterPro" id="IPR001650">
    <property type="entry name" value="Helicase_C-like"/>
</dbReference>
<dbReference type="InterPro" id="IPR014001">
    <property type="entry name" value="Helicase_ATP-bd"/>
</dbReference>
<organism evidence="7 8">
    <name type="scientific">Thioalkalivibrio denitrificans</name>
    <dbReference type="NCBI Taxonomy" id="108003"/>
    <lineage>
        <taxon>Bacteria</taxon>
        <taxon>Pseudomonadati</taxon>
        <taxon>Pseudomonadota</taxon>
        <taxon>Gammaproteobacteria</taxon>
        <taxon>Chromatiales</taxon>
        <taxon>Ectothiorhodospiraceae</taxon>
        <taxon>Thioalkalivibrio</taxon>
    </lineage>
</organism>
<keyword evidence="2" id="KW-0378">Hydrolase</keyword>
<dbReference type="RefSeq" id="WP_077277259.1">
    <property type="nucleotide sequence ID" value="NZ_MVBK01000003.1"/>
</dbReference>
<dbReference type="NCBIfam" id="TIGR01970">
    <property type="entry name" value="DEAH_box_HrpB"/>
    <property type="match status" value="1"/>
</dbReference>
<dbReference type="PROSITE" id="PS51194">
    <property type="entry name" value="HELICASE_CTER"/>
    <property type="match status" value="1"/>
</dbReference>
<dbReference type="Pfam" id="PF24473">
    <property type="entry name" value="CON_HrpB"/>
    <property type="match status" value="1"/>
</dbReference>
<dbReference type="Gene3D" id="1.20.120.1080">
    <property type="match status" value="1"/>
</dbReference>
<dbReference type="CDD" id="cd18791">
    <property type="entry name" value="SF2_C_RHA"/>
    <property type="match status" value="1"/>
</dbReference>
<keyword evidence="3 7" id="KW-0347">Helicase</keyword>
<evidence type="ECO:0000313" key="7">
    <source>
        <dbReference type="EMBL" id="OOG28732.1"/>
    </source>
</evidence>
<dbReference type="GO" id="GO:0016787">
    <property type="term" value="F:hydrolase activity"/>
    <property type="evidence" value="ECO:0007669"/>
    <property type="project" value="UniProtKB-KW"/>
</dbReference>
<keyword evidence="1" id="KW-0547">Nucleotide-binding</keyword>
<dbReference type="InterPro" id="IPR010225">
    <property type="entry name" value="HrpB"/>
</dbReference>
<keyword evidence="4" id="KW-0067">ATP-binding</keyword>
<dbReference type="InterPro" id="IPR027417">
    <property type="entry name" value="P-loop_NTPase"/>
</dbReference>
<dbReference type="InterPro" id="IPR011545">
    <property type="entry name" value="DEAD/DEAH_box_helicase_dom"/>
</dbReference>
<keyword evidence="8" id="KW-1185">Reference proteome</keyword>
<evidence type="ECO:0000256" key="4">
    <source>
        <dbReference type="ARBA" id="ARBA00022840"/>
    </source>
</evidence>
<protein>
    <submittedName>
        <fullName evidence="7">ATP-dependent helicase HrpB</fullName>
    </submittedName>
</protein>
<dbReference type="GO" id="GO:0003676">
    <property type="term" value="F:nucleic acid binding"/>
    <property type="evidence" value="ECO:0007669"/>
    <property type="project" value="InterPro"/>
</dbReference>